<evidence type="ECO:0000313" key="2">
    <source>
        <dbReference type="Proteomes" id="UP000001877"/>
    </source>
</evidence>
<evidence type="ECO:0000313" key="1">
    <source>
        <dbReference type="EMBL" id="BAH44322.1"/>
    </source>
</evidence>
<dbReference type="KEGG" id="bbe:BBR47_33450"/>
<sequence>MPITLNTFRSMSDKAKVTTPKKQERLFVLYANKTGTRK</sequence>
<reference evidence="1 2" key="1">
    <citation type="submission" date="2005-03" db="EMBL/GenBank/DDBJ databases">
        <title>Brevibacillus brevis strain 47, complete genome.</title>
        <authorList>
            <person name="Hosoyama A."/>
            <person name="Yamada R."/>
            <person name="Hongo Y."/>
            <person name="Terui Y."/>
            <person name="Ankai A."/>
            <person name="Masuyama W."/>
            <person name="Sekiguchi M."/>
            <person name="Takeda T."/>
            <person name="Asano K."/>
            <person name="Ohji S."/>
            <person name="Ichikawa N."/>
            <person name="Narita S."/>
            <person name="Aoki N."/>
            <person name="Miura H."/>
            <person name="Matsushita S."/>
            <person name="Sekigawa T."/>
            <person name="Yamagata H."/>
            <person name="Yoshikawa H."/>
            <person name="Udaka S."/>
            <person name="Tanikawa S."/>
            <person name="Fujita N."/>
        </authorList>
    </citation>
    <scope>NUCLEOTIDE SEQUENCE [LARGE SCALE GENOMIC DNA]</scope>
    <source>
        <strain evidence="2">47 / JCM 6285 / NBRC 100599</strain>
    </source>
</reference>
<dbReference type="Proteomes" id="UP000001877">
    <property type="component" value="Chromosome"/>
</dbReference>
<protein>
    <submittedName>
        <fullName evidence="1">Uncharacterized protein</fullName>
    </submittedName>
</protein>
<dbReference type="EMBL" id="AP008955">
    <property type="protein sequence ID" value="BAH44322.1"/>
    <property type="molecule type" value="Genomic_DNA"/>
</dbReference>
<organism evidence="1 2">
    <name type="scientific">Brevibacillus brevis (strain 47 / JCM 6285 / NBRC 100599)</name>
    <dbReference type="NCBI Taxonomy" id="358681"/>
    <lineage>
        <taxon>Bacteria</taxon>
        <taxon>Bacillati</taxon>
        <taxon>Bacillota</taxon>
        <taxon>Bacilli</taxon>
        <taxon>Bacillales</taxon>
        <taxon>Paenibacillaceae</taxon>
        <taxon>Brevibacillus</taxon>
    </lineage>
</organism>
<name>C0ZEW3_BREBN</name>
<dbReference type="AlphaFoldDB" id="C0ZEW3"/>
<gene>
    <name evidence="1" type="ordered locus">BBR47_33450</name>
</gene>
<dbReference type="HOGENOM" id="CLU_3325337_0_0_9"/>
<proteinExistence type="predicted"/>
<accession>C0ZEW3</accession>
<keyword evidence="2" id="KW-1185">Reference proteome</keyword>